<name>A0A6B9Y116_9CAUD</name>
<organism evidence="2 3">
    <name type="scientific">Enterobacter phage vB_EclM_CIP9</name>
    <dbReference type="NCBI Taxonomy" id="2696340"/>
    <lineage>
        <taxon>Viruses</taxon>
        <taxon>Duplodnaviria</taxon>
        <taxon>Heunggongvirae</taxon>
        <taxon>Uroviricota</taxon>
        <taxon>Caudoviricetes</taxon>
        <taxon>Pantevenvirales</taxon>
        <taxon>Straboviridae</taxon>
        <taxon>Tevenvirinae</taxon>
        <taxon>Kanagawavirus</taxon>
        <taxon>Kanagawavirus cipnine</taxon>
    </lineage>
</organism>
<feature type="compositionally biased region" description="Acidic residues" evidence="1">
    <location>
        <begin position="79"/>
        <end position="93"/>
    </location>
</feature>
<gene>
    <name evidence="2" type="ORF">CPT_CIP9_292</name>
</gene>
<protein>
    <submittedName>
        <fullName evidence="2">Prohead core protein</fullName>
    </submittedName>
</protein>
<dbReference type="Proteomes" id="UP000465071">
    <property type="component" value="Segment"/>
</dbReference>
<proteinExistence type="predicted"/>
<feature type="region of interest" description="Disordered" evidence="1">
    <location>
        <begin position="42"/>
        <end position="93"/>
    </location>
</feature>
<reference evidence="3" key="1">
    <citation type="submission" date="2019-12" db="EMBL/GenBank/DDBJ databases">
        <authorList>
            <person name="Wang K."/>
            <person name="Tamayo M.G."/>
            <person name="Penner T.V."/>
            <person name="Cook B.W.M."/>
            <person name="Court D.A."/>
            <person name="Theriault S.S."/>
        </authorList>
    </citation>
    <scope>NUCLEOTIDE SEQUENCE [LARGE SCALE GENOMIC DNA]</scope>
</reference>
<feature type="compositionally biased region" description="Acidic residues" evidence="1">
    <location>
        <begin position="46"/>
        <end position="58"/>
    </location>
</feature>
<dbReference type="EMBL" id="MN882610">
    <property type="protein sequence ID" value="QHS01828.1"/>
    <property type="molecule type" value="Genomic_DNA"/>
</dbReference>
<dbReference type="Pfam" id="PF17634">
    <property type="entry name" value="GP67"/>
    <property type="match status" value="1"/>
</dbReference>
<keyword evidence="3" id="KW-1185">Reference proteome</keyword>
<dbReference type="InterPro" id="IPR035114">
    <property type="entry name" value="GP67"/>
</dbReference>
<sequence>MDDLIQAIKSNDLVAVRKVFEAHMAPVVSSLIEAEKIKIARSIMIEGEEPKDEDDGDDKDEKKKKNKEESDGKGADSSGDADEGDDEDEDEDD</sequence>
<evidence type="ECO:0000313" key="3">
    <source>
        <dbReference type="Proteomes" id="UP000465071"/>
    </source>
</evidence>
<evidence type="ECO:0000313" key="2">
    <source>
        <dbReference type="EMBL" id="QHS01828.1"/>
    </source>
</evidence>
<accession>A0A6B9Y116</accession>
<feature type="compositionally biased region" description="Basic and acidic residues" evidence="1">
    <location>
        <begin position="59"/>
        <end position="74"/>
    </location>
</feature>
<evidence type="ECO:0000256" key="1">
    <source>
        <dbReference type="SAM" id="MobiDB-lite"/>
    </source>
</evidence>